<evidence type="ECO:0000259" key="2">
    <source>
        <dbReference type="PROSITE" id="PS50113"/>
    </source>
</evidence>
<dbReference type="PROSITE" id="PS50112">
    <property type="entry name" value="PAS"/>
    <property type="match status" value="3"/>
</dbReference>
<dbReference type="AlphaFoldDB" id="A0A9X0WL73"/>
<evidence type="ECO:0000313" key="6">
    <source>
        <dbReference type="Proteomes" id="UP001138802"/>
    </source>
</evidence>
<dbReference type="PANTHER" id="PTHR44757:SF2">
    <property type="entry name" value="BIOFILM ARCHITECTURE MAINTENANCE PROTEIN MBAA"/>
    <property type="match status" value="1"/>
</dbReference>
<dbReference type="NCBIfam" id="TIGR00229">
    <property type="entry name" value="sensory_box"/>
    <property type="match status" value="3"/>
</dbReference>
<dbReference type="SUPFAM" id="SSF55785">
    <property type="entry name" value="PYP-like sensor domain (PAS domain)"/>
    <property type="match status" value="4"/>
</dbReference>
<dbReference type="Gene3D" id="2.10.70.100">
    <property type="match status" value="2"/>
</dbReference>
<dbReference type="InterPro" id="IPR001633">
    <property type="entry name" value="EAL_dom"/>
</dbReference>
<dbReference type="Proteomes" id="UP001138802">
    <property type="component" value="Unassembled WGS sequence"/>
</dbReference>
<dbReference type="CDD" id="cd01948">
    <property type="entry name" value="EAL"/>
    <property type="match status" value="1"/>
</dbReference>
<dbReference type="SMART" id="SM00086">
    <property type="entry name" value="PAC"/>
    <property type="match status" value="4"/>
</dbReference>
<dbReference type="PROSITE" id="PS50113">
    <property type="entry name" value="PAC"/>
    <property type="match status" value="3"/>
</dbReference>
<name>A0A9X0WL73_9GAMM</name>
<dbReference type="InterPro" id="IPR035965">
    <property type="entry name" value="PAS-like_dom_sf"/>
</dbReference>
<feature type="domain" description="PAC" evidence="2">
    <location>
        <begin position="310"/>
        <end position="362"/>
    </location>
</feature>
<dbReference type="SMART" id="SM00052">
    <property type="entry name" value="EAL"/>
    <property type="match status" value="1"/>
</dbReference>
<feature type="domain" description="PAC" evidence="2">
    <location>
        <begin position="432"/>
        <end position="484"/>
    </location>
</feature>
<feature type="domain" description="PAS" evidence="1">
    <location>
        <begin position="134"/>
        <end position="181"/>
    </location>
</feature>
<dbReference type="SMART" id="SM00267">
    <property type="entry name" value="GGDEF"/>
    <property type="match status" value="1"/>
</dbReference>
<dbReference type="CDD" id="cd00130">
    <property type="entry name" value="PAS"/>
    <property type="match status" value="4"/>
</dbReference>
<evidence type="ECO:0000259" key="4">
    <source>
        <dbReference type="PROSITE" id="PS50887"/>
    </source>
</evidence>
<proteinExistence type="predicted"/>
<dbReference type="InterPro" id="IPR043128">
    <property type="entry name" value="Rev_trsase/Diguanyl_cyclase"/>
</dbReference>
<comment type="caution">
    <text evidence="5">The sequence shown here is derived from an EMBL/GenBank/DDBJ whole genome shotgun (WGS) entry which is preliminary data.</text>
</comment>
<dbReference type="PROSITE" id="PS50887">
    <property type="entry name" value="GGDEF"/>
    <property type="match status" value="1"/>
</dbReference>
<dbReference type="InterPro" id="IPR052155">
    <property type="entry name" value="Biofilm_reg_signaling"/>
</dbReference>
<dbReference type="CDD" id="cd01949">
    <property type="entry name" value="GGDEF"/>
    <property type="match status" value="1"/>
</dbReference>
<dbReference type="PANTHER" id="PTHR44757">
    <property type="entry name" value="DIGUANYLATE CYCLASE DGCP"/>
    <property type="match status" value="1"/>
</dbReference>
<dbReference type="Pfam" id="PF00563">
    <property type="entry name" value="EAL"/>
    <property type="match status" value="1"/>
</dbReference>
<dbReference type="EMBL" id="NRSD01000029">
    <property type="protein sequence ID" value="MBK1646633.1"/>
    <property type="molecule type" value="Genomic_DNA"/>
</dbReference>
<evidence type="ECO:0000259" key="3">
    <source>
        <dbReference type="PROSITE" id="PS50883"/>
    </source>
</evidence>
<dbReference type="InterPro" id="IPR000014">
    <property type="entry name" value="PAS"/>
</dbReference>
<dbReference type="InterPro" id="IPR013655">
    <property type="entry name" value="PAS_fold_3"/>
</dbReference>
<feature type="domain" description="GGDEF" evidence="4">
    <location>
        <begin position="516"/>
        <end position="650"/>
    </location>
</feature>
<feature type="domain" description="EAL" evidence="3">
    <location>
        <begin position="659"/>
        <end position="913"/>
    </location>
</feature>
<dbReference type="PROSITE" id="PS50883">
    <property type="entry name" value="EAL"/>
    <property type="match status" value="1"/>
</dbReference>
<feature type="domain" description="PAC" evidence="2">
    <location>
        <begin position="183"/>
        <end position="235"/>
    </location>
</feature>
<dbReference type="InterPro" id="IPR000700">
    <property type="entry name" value="PAS-assoc_C"/>
</dbReference>
<dbReference type="Gene3D" id="3.20.20.450">
    <property type="entry name" value="EAL domain"/>
    <property type="match status" value="1"/>
</dbReference>
<dbReference type="Pfam" id="PF00990">
    <property type="entry name" value="GGDEF"/>
    <property type="match status" value="1"/>
</dbReference>
<dbReference type="Gene3D" id="3.30.450.20">
    <property type="entry name" value="PAS domain"/>
    <property type="match status" value="4"/>
</dbReference>
<sequence length="920" mass="103378">MEPTRPHFEQIVARASDAILTLDQEGLIRYVNPAALHLFARASEELIGYPFGFVVTDGPTEITITRPGGKVVSADVRAVEMDMEGAWVTVLYLRDVTERKASERVLLKTKSQLEEAQRITALGYWEWLPECGSLFWSAMVYEILGVDGHQVVPSERVYEQLVHPDDRAMMLAAKERSLISSAVDLDHRIIRPNGELGWVRLVARMQPDEDGHGQRLLGTIQDITERKLAETQLRDRERLIQMAADLARIGGWEVRLDSQYVIWSDEVCRIHEEPPGMRFTVEQAIAYYAPEWRERITRLFMACAHDGVGYDEEMEIITAKQRRVWIRTTAQAVHNEAGRIISVQGALQDITERKQAEERLRLTAAVFENTSEGILITDTAPVILSVNRAFTEINGYPPEDVLGQNPSLLKSGRHDTDFYRKMWQALNERGHWRGEIWNRRKDGETYPQWVNINAVKSEIGLTTHYIGVFSDISDIKRSEAQLERLAHLDPLTELPNRLLFRTRLEQSLLRAKTTGTEVGMLLVDIDGFRHINDSLGHAVGDLALREIAARLTRPARPEETVARLSGDEFALMIESNEDIETHAALTAERILETLNSALTLAGHELFIGASIGIACAPVDGTEAAELFQNSDAALYQARESGGNTYRHYARALTERAHERVRLTAELHRALDRDELVLYYQPQVDLRLDRLVGFEALLRWQHPERGLLMPDAFLPIAEEAGLMILLGEWVLQRACLQARAWERARLDVGQIAINVSGVQIQRSDFAATVTRVLRETGLAAERIELELTETFVMDLRDRAPQLLGALRDLGISLAMDDFGTGYSSLAYLKGLPFDRLKIDRSFISGLPGDPASVAIVTAITTLCTTLGFKVLAEGVETPAQRQFLLDVGCDLAQGYLFSRAVPAAAVPRLCKRLHRGLTRSD</sequence>
<dbReference type="NCBIfam" id="TIGR00254">
    <property type="entry name" value="GGDEF"/>
    <property type="match status" value="1"/>
</dbReference>
<dbReference type="GO" id="GO:0006355">
    <property type="term" value="P:regulation of DNA-templated transcription"/>
    <property type="evidence" value="ECO:0007669"/>
    <property type="project" value="InterPro"/>
</dbReference>
<dbReference type="SUPFAM" id="SSF141868">
    <property type="entry name" value="EAL domain-like"/>
    <property type="match status" value="1"/>
</dbReference>
<dbReference type="InterPro" id="IPR000160">
    <property type="entry name" value="GGDEF_dom"/>
</dbReference>
<dbReference type="InterPro" id="IPR035919">
    <property type="entry name" value="EAL_sf"/>
</dbReference>
<dbReference type="Gene3D" id="3.30.70.270">
    <property type="match status" value="1"/>
</dbReference>
<protein>
    <submittedName>
        <fullName evidence="5">Diguanylate cyclase</fullName>
    </submittedName>
</protein>
<dbReference type="SMART" id="SM00091">
    <property type="entry name" value="PAS"/>
    <property type="match status" value="3"/>
</dbReference>
<dbReference type="InterPro" id="IPR001610">
    <property type="entry name" value="PAC"/>
</dbReference>
<accession>A0A9X0WL73</accession>
<feature type="domain" description="PAS" evidence="1">
    <location>
        <begin position="4"/>
        <end position="48"/>
    </location>
</feature>
<dbReference type="InterPro" id="IPR013767">
    <property type="entry name" value="PAS_fold"/>
</dbReference>
<keyword evidence="6" id="KW-1185">Reference proteome</keyword>
<organism evidence="5 6">
    <name type="scientific">Thiocapsa imhoffii</name>
    <dbReference type="NCBI Taxonomy" id="382777"/>
    <lineage>
        <taxon>Bacteria</taxon>
        <taxon>Pseudomonadati</taxon>
        <taxon>Pseudomonadota</taxon>
        <taxon>Gammaproteobacteria</taxon>
        <taxon>Chromatiales</taxon>
        <taxon>Chromatiaceae</taxon>
        <taxon>Thiocapsa</taxon>
    </lineage>
</organism>
<dbReference type="Pfam" id="PF00989">
    <property type="entry name" value="PAS"/>
    <property type="match status" value="2"/>
</dbReference>
<evidence type="ECO:0000259" key="1">
    <source>
        <dbReference type="PROSITE" id="PS50112"/>
    </source>
</evidence>
<reference evidence="5 6" key="1">
    <citation type="journal article" date="2020" name="Microorganisms">
        <title>Osmotic Adaptation and Compatible Solute Biosynthesis of Phototrophic Bacteria as Revealed from Genome Analyses.</title>
        <authorList>
            <person name="Imhoff J.F."/>
            <person name="Rahn T."/>
            <person name="Kunzel S."/>
            <person name="Keller A."/>
            <person name="Neulinger S.C."/>
        </authorList>
    </citation>
    <scope>NUCLEOTIDE SEQUENCE [LARGE SCALE GENOMIC DNA]</scope>
    <source>
        <strain evidence="5 6">DSM 21303</strain>
    </source>
</reference>
<evidence type="ECO:0000313" key="5">
    <source>
        <dbReference type="EMBL" id="MBK1646633.1"/>
    </source>
</evidence>
<gene>
    <name evidence="5" type="ORF">CKO25_18715</name>
</gene>
<dbReference type="InterPro" id="IPR029787">
    <property type="entry name" value="Nucleotide_cyclase"/>
</dbReference>
<dbReference type="RefSeq" id="WP_200389453.1">
    <property type="nucleotide sequence ID" value="NZ_NRSD01000029.1"/>
</dbReference>
<dbReference type="Pfam" id="PF08447">
    <property type="entry name" value="PAS_3"/>
    <property type="match status" value="2"/>
</dbReference>
<dbReference type="SUPFAM" id="SSF55073">
    <property type="entry name" value="Nucleotide cyclase"/>
    <property type="match status" value="1"/>
</dbReference>
<feature type="domain" description="PAS" evidence="1">
    <location>
        <begin position="359"/>
        <end position="405"/>
    </location>
</feature>